<accession>A0AAU7KNW7</accession>
<dbReference type="PIRSF" id="PIRSF006066">
    <property type="entry name" value="HI0050"/>
    <property type="match status" value="1"/>
</dbReference>
<comment type="caution">
    <text evidence="7">Lacks conserved residue(s) required for the propagation of feature annotation.</text>
</comment>
<dbReference type="AlphaFoldDB" id="A0AAU7KNW7"/>
<sequence>MEIFAIMFVGLIVLLMLGVPVAFAMIASSAAVLAYTRGFAEIPLEMIAQRTLYGVNSFTLLAIPAFLLIGRLMNSAGISDRVFDVARCAVGHLKGGLGHVNVLASMLFAGMSGSAVADAGGLGAVEIKAMEDDGFPTDFSAAVTASSATIGPIIPPSIPAVIYGALANASIAAIFLGSILPGLFMGAGLMVMVAVISHRRGYPTRARATMAEFTRALSRGLLPMLTPVIILVGILSGLFTPTEASVVALLYCMIISFCVYRSITLREFVQILRDTAIDTSVLLLIIAGSALYSWILARYQVTALVADFLLATVSDPMLLLLLLSLFILLIGLFIDSVPALFLLTPLLVPVVVQYGIDPVHFGVLMIFNLMIGLITPPVGTVLFAIQKITDLPFNTLVRATLPFYIPLVAVLIVITLFPSIVMFLPNLLLK</sequence>
<feature type="transmembrane region" description="Helical" evidence="7">
    <location>
        <begin position="403"/>
        <end position="424"/>
    </location>
</feature>
<feature type="transmembrane region" description="Helical" evidence="7">
    <location>
        <begin position="317"/>
        <end position="334"/>
    </location>
</feature>
<feature type="transmembrane region" description="Helical" evidence="7">
    <location>
        <begin position="362"/>
        <end position="383"/>
    </location>
</feature>
<dbReference type="PANTHER" id="PTHR33362">
    <property type="entry name" value="SIALIC ACID TRAP TRANSPORTER PERMEASE PROTEIN SIAT-RELATED"/>
    <property type="match status" value="1"/>
</dbReference>
<evidence type="ECO:0000256" key="4">
    <source>
        <dbReference type="ARBA" id="ARBA00022692"/>
    </source>
</evidence>
<keyword evidence="2" id="KW-1003">Cell membrane</keyword>
<evidence type="ECO:0000259" key="8">
    <source>
        <dbReference type="Pfam" id="PF06808"/>
    </source>
</evidence>
<evidence type="ECO:0000256" key="1">
    <source>
        <dbReference type="ARBA" id="ARBA00004429"/>
    </source>
</evidence>
<evidence type="ECO:0000256" key="2">
    <source>
        <dbReference type="ARBA" id="ARBA00022475"/>
    </source>
</evidence>
<comment type="function">
    <text evidence="7">Part of the tripartite ATP-independent periplasmic (TRAP) transport system.</text>
</comment>
<dbReference type="NCBIfam" id="TIGR00786">
    <property type="entry name" value="dctM"/>
    <property type="match status" value="1"/>
</dbReference>
<feature type="transmembrane region" description="Helical" evidence="7">
    <location>
        <begin position="217"/>
        <end position="239"/>
    </location>
</feature>
<keyword evidence="3 7" id="KW-0997">Cell inner membrane</keyword>
<comment type="subunit">
    <text evidence="7">The complex comprises the extracytoplasmic solute receptor protein and the two transmembrane proteins.</text>
</comment>
<comment type="similarity">
    <text evidence="7">Belongs to the TRAP transporter large permease family.</text>
</comment>
<protein>
    <recommendedName>
        <fullName evidence="7">TRAP transporter large permease protein</fullName>
    </recommendedName>
</protein>
<feature type="transmembrane region" description="Helical" evidence="7">
    <location>
        <begin position="171"/>
        <end position="196"/>
    </location>
</feature>
<reference evidence="9" key="1">
    <citation type="submission" date="2022-06" db="EMBL/GenBank/DDBJ databases">
        <title>A novel DMS-producing enzyme.</title>
        <authorList>
            <person name="Zhang Y."/>
        </authorList>
    </citation>
    <scope>NUCLEOTIDE SEQUENCE</scope>
    <source>
        <strain evidence="9">RT37</strain>
    </source>
</reference>
<feature type="transmembrane region" description="Helical" evidence="7">
    <location>
        <begin position="6"/>
        <end position="33"/>
    </location>
</feature>
<evidence type="ECO:0000256" key="3">
    <source>
        <dbReference type="ARBA" id="ARBA00022519"/>
    </source>
</evidence>
<name>A0AAU7KNW7_9GAMM</name>
<evidence type="ECO:0000313" key="9">
    <source>
        <dbReference type="EMBL" id="XBO72863.1"/>
    </source>
</evidence>
<feature type="domain" description="TRAP C4-dicarboxylate transport system permease DctM subunit" evidence="8">
    <location>
        <begin position="8"/>
        <end position="420"/>
    </location>
</feature>
<proteinExistence type="inferred from homology"/>
<gene>
    <name evidence="9" type="ORF">NFG58_09260</name>
</gene>
<keyword evidence="6 7" id="KW-0472">Membrane</keyword>
<evidence type="ECO:0000256" key="7">
    <source>
        <dbReference type="RuleBase" id="RU369079"/>
    </source>
</evidence>
<feature type="transmembrane region" description="Helical" evidence="7">
    <location>
        <begin position="275"/>
        <end position="297"/>
    </location>
</feature>
<dbReference type="Pfam" id="PF06808">
    <property type="entry name" value="DctM"/>
    <property type="match status" value="1"/>
</dbReference>
<keyword evidence="7" id="KW-0813">Transport</keyword>
<keyword evidence="4 7" id="KW-0812">Transmembrane</keyword>
<dbReference type="RefSeq" id="WP_045994308.1">
    <property type="nucleotide sequence ID" value="NZ_CP098827.1"/>
</dbReference>
<feature type="transmembrane region" description="Helical" evidence="7">
    <location>
        <begin position="339"/>
        <end position="356"/>
    </location>
</feature>
<feature type="transmembrane region" description="Helical" evidence="7">
    <location>
        <begin position="245"/>
        <end position="263"/>
    </location>
</feature>
<organism evidence="9">
    <name type="scientific">Halomonas sp. RT37</name>
    <dbReference type="NCBI Taxonomy" id="2950872"/>
    <lineage>
        <taxon>Bacteria</taxon>
        <taxon>Pseudomonadati</taxon>
        <taxon>Pseudomonadota</taxon>
        <taxon>Gammaproteobacteria</taxon>
        <taxon>Oceanospirillales</taxon>
        <taxon>Halomonadaceae</taxon>
        <taxon>Halomonas</taxon>
    </lineage>
</organism>
<dbReference type="InterPro" id="IPR010656">
    <property type="entry name" value="DctM"/>
</dbReference>
<dbReference type="GO" id="GO:0005886">
    <property type="term" value="C:plasma membrane"/>
    <property type="evidence" value="ECO:0007669"/>
    <property type="project" value="UniProtKB-SubCell"/>
</dbReference>
<evidence type="ECO:0000256" key="6">
    <source>
        <dbReference type="ARBA" id="ARBA00023136"/>
    </source>
</evidence>
<feature type="transmembrane region" description="Helical" evidence="7">
    <location>
        <begin position="53"/>
        <end position="73"/>
    </location>
</feature>
<dbReference type="PANTHER" id="PTHR33362:SF3">
    <property type="entry name" value="SIALIC ACID TRAP TRANSPORTER PERMEASE PROTEIN SIAT"/>
    <property type="match status" value="1"/>
</dbReference>
<dbReference type="InterPro" id="IPR004681">
    <property type="entry name" value="TRAP_DctM"/>
</dbReference>
<comment type="subcellular location">
    <subcellularLocation>
        <location evidence="1 7">Cell inner membrane</location>
        <topology evidence="1 7">Multi-pass membrane protein</topology>
    </subcellularLocation>
</comment>
<keyword evidence="5 7" id="KW-1133">Transmembrane helix</keyword>
<dbReference type="EMBL" id="CP098827">
    <property type="protein sequence ID" value="XBO72863.1"/>
    <property type="molecule type" value="Genomic_DNA"/>
</dbReference>
<evidence type="ECO:0000256" key="5">
    <source>
        <dbReference type="ARBA" id="ARBA00022989"/>
    </source>
</evidence>
<dbReference type="GO" id="GO:0022857">
    <property type="term" value="F:transmembrane transporter activity"/>
    <property type="evidence" value="ECO:0007669"/>
    <property type="project" value="UniProtKB-UniRule"/>
</dbReference>